<dbReference type="AlphaFoldDB" id="A0AAX6N0Q1"/>
<accession>A0AAX6N0Q1</accession>
<keyword evidence="2" id="KW-1185">Reference proteome</keyword>
<dbReference type="Proteomes" id="UP001369815">
    <property type="component" value="Unassembled WGS sequence"/>
</dbReference>
<reference evidence="1 2" key="1">
    <citation type="journal article" date="2024" name="Front Chem Biol">
        <title>Unveiling the potential of Daldinia eschscholtzii MFLUCC 19-0629 through bioactivity and bioinformatics studies for enhanced sustainable agriculture production.</title>
        <authorList>
            <person name="Brooks S."/>
            <person name="Weaver J.A."/>
            <person name="Klomchit A."/>
            <person name="Alharthi S.A."/>
            <person name="Onlamun T."/>
            <person name="Nurani R."/>
            <person name="Vong T.K."/>
            <person name="Alberti F."/>
            <person name="Greco C."/>
        </authorList>
    </citation>
    <scope>NUCLEOTIDE SEQUENCE [LARGE SCALE GENOMIC DNA]</scope>
    <source>
        <strain evidence="1">MFLUCC 19-0629</strain>
    </source>
</reference>
<protein>
    <submittedName>
        <fullName evidence="1">Uncharacterized protein</fullName>
    </submittedName>
</protein>
<dbReference type="EMBL" id="JBANMG010000001">
    <property type="protein sequence ID" value="KAK6958324.1"/>
    <property type="molecule type" value="Genomic_DNA"/>
</dbReference>
<evidence type="ECO:0000313" key="1">
    <source>
        <dbReference type="EMBL" id="KAK6958324.1"/>
    </source>
</evidence>
<evidence type="ECO:0000313" key="2">
    <source>
        <dbReference type="Proteomes" id="UP001369815"/>
    </source>
</evidence>
<name>A0AAX6N0Q1_9PEZI</name>
<comment type="caution">
    <text evidence="1">The sequence shown here is derived from an EMBL/GenBank/DDBJ whole genome shotgun (WGS) entry which is preliminary data.</text>
</comment>
<organism evidence="1 2">
    <name type="scientific">Daldinia eschscholtzii</name>
    <dbReference type="NCBI Taxonomy" id="292717"/>
    <lineage>
        <taxon>Eukaryota</taxon>
        <taxon>Fungi</taxon>
        <taxon>Dikarya</taxon>
        <taxon>Ascomycota</taxon>
        <taxon>Pezizomycotina</taxon>
        <taxon>Sordariomycetes</taxon>
        <taxon>Xylariomycetidae</taxon>
        <taxon>Xylariales</taxon>
        <taxon>Hypoxylaceae</taxon>
        <taxon>Daldinia</taxon>
    </lineage>
</organism>
<sequence>MDQTENKSIRLPMEIIFQIMSALLPANEKAHLPPWHEAGKLLLAFSRVSHATHDEAIRKLKERCLYASVSRNCRFVLSLKAYQRSNLPLPSIFTNIRRMYICFMGNGSLGRTLELFDHIGPSLRSLTLDYFSPVIELDPNEQPEWRRCFKKLTQLEELACTIEILMMASDPNNRDKGEPLWPNLKRLGIIICYMAFDISWLFAQSPQLNHIVLRKTVRPNLAIQILPPRDDPSHQLPKTPVTVAISEHEDQSIQDKYVEDDRLRVLKYALPGKQWSSEIWWRAVLGGMLWDLGLPGSWTEARTEDTAKQS</sequence>
<gene>
    <name evidence="1" type="ORF">Daesc_001122</name>
</gene>
<proteinExistence type="predicted"/>